<evidence type="ECO:0000313" key="3">
    <source>
        <dbReference type="Proteomes" id="UP000006591"/>
    </source>
</evidence>
<dbReference type="HOGENOM" id="CLU_1035797_0_0_1"/>
<dbReference type="EnsemblPlants" id="ONIVA07G15160.1">
    <property type="protein sequence ID" value="ONIVA07G15160.1"/>
    <property type="gene ID" value="ONIVA07G15160"/>
</dbReference>
<reference evidence="2" key="1">
    <citation type="submission" date="2015-04" db="UniProtKB">
        <authorList>
            <consortium name="EnsemblPlants"/>
        </authorList>
    </citation>
    <scope>IDENTIFICATION</scope>
    <source>
        <strain evidence="2">SL10</strain>
    </source>
</reference>
<dbReference type="AlphaFoldDB" id="A0A0E0I1N1"/>
<protein>
    <submittedName>
        <fullName evidence="2">Uncharacterized protein</fullName>
    </submittedName>
</protein>
<evidence type="ECO:0000313" key="2">
    <source>
        <dbReference type="EnsemblPlants" id="ONIVA07G15160.1"/>
    </source>
</evidence>
<feature type="region of interest" description="Disordered" evidence="1">
    <location>
        <begin position="57"/>
        <end position="89"/>
    </location>
</feature>
<sequence length="269" mass="29603">MLRRLASAVPRALAVEPVVQVGNLVTSPVTEKARGRELRRAFAVRWRSTHLLVGVVAPEQREQQTTPPLNPPLCPHRQQQQQKKRNVSARYPGYQVLVDTQVPRPDTQVSGWRGGRGSRAGCCRRCGSRGTRTAGFFCFDGGNGGSICAHRQGGGRSNGQGQRHQWLTRSGRWRPWRGARGRRGTAPAPAATGSVRAEAATQWAEDGVEEAWRDHPRRPPDFTDAVPSSSSSAAGDDDDDPFLLVGFFSAFSALSREREREFVEGKGRR</sequence>
<feature type="compositionally biased region" description="Low complexity" evidence="1">
    <location>
        <begin position="184"/>
        <end position="194"/>
    </location>
</feature>
<dbReference type="Gramene" id="ONIVA07G15160.1">
    <property type="protein sequence ID" value="ONIVA07G15160.1"/>
    <property type="gene ID" value="ONIVA07G15160"/>
</dbReference>
<feature type="compositionally biased region" description="Basic and acidic residues" evidence="1">
    <location>
        <begin position="210"/>
        <end position="221"/>
    </location>
</feature>
<reference evidence="2" key="2">
    <citation type="submission" date="2018-04" db="EMBL/GenBank/DDBJ databases">
        <title>OnivRS2 (Oryza nivara Reference Sequence Version 2).</title>
        <authorList>
            <person name="Zhang J."/>
            <person name="Kudrna D."/>
            <person name="Lee S."/>
            <person name="Talag J."/>
            <person name="Rajasekar S."/>
            <person name="Welchert J."/>
            <person name="Hsing Y.-I."/>
            <person name="Wing R.A."/>
        </authorList>
    </citation>
    <scope>NUCLEOTIDE SEQUENCE [LARGE SCALE GENOMIC DNA]</scope>
    <source>
        <strain evidence="2">SL10</strain>
    </source>
</reference>
<accession>A0A0E0I1N1</accession>
<evidence type="ECO:0000256" key="1">
    <source>
        <dbReference type="SAM" id="MobiDB-lite"/>
    </source>
</evidence>
<feature type="region of interest" description="Disordered" evidence="1">
    <location>
        <begin position="175"/>
        <end position="240"/>
    </location>
</feature>
<keyword evidence="3" id="KW-1185">Reference proteome</keyword>
<proteinExistence type="predicted"/>
<dbReference type="Proteomes" id="UP000006591">
    <property type="component" value="Chromosome 7"/>
</dbReference>
<feature type="compositionally biased region" description="Low complexity" evidence="1">
    <location>
        <begin position="224"/>
        <end position="234"/>
    </location>
</feature>
<name>A0A0E0I1N1_ORYNI</name>
<organism evidence="2">
    <name type="scientific">Oryza nivara</name>
    <name type="common">Indian wild rice</name>
    <name type="synonym">Oryza sativa f. spontanea</name>
    <dbReference type="NCBI Taxonomy" id="4536"/>
    <lineage>
        <taxon>Eukaryota</taxon>
        <taxon>Viridiplantae</taxon>
        <taxon>Streptophyta</taxon>
        <taxon>Embryophyta</taxon>
        <taxon>Tracheophyta</taxon>
        <taxon>Spermatophyta</taxon>
        <taxon>Magnoliopsida</taxon>
        <taxon>Liliopsida</taxon>
        <taxon>Poales</taxon>
        <taxon>Poaceae</taxon>
        <taxon>BOP clade</taxon>
        <taxon>Oryzoideae</taxon>
        <taxon>Oryzeae</taxon>
        <taxon>Oryzinae</taxon>
        <taxon>Oryza</taxon>
    </lineage>
</organism>